<reference evidence="1 2" key="1">
    <citation type="submission" date="2024-07" db="EMBL/GenBank/DDBJ databases">
        <title>Genomic Encyclopedia of Type Strains, Phase V (KMG-V): Genome sequencing to study the core and pangenomes of soil and plant-associated prokaryotes.</title>
        <authorList>
            <person name="Whitman W."/>
        </authorList>
    </citation>
    <scope>NUCLEOTIDE SEQUENCE [LARGE SCALE GENOMIC DNA]</scope>
    <source>
        <strain evidence="1 2">USDA 415</strain>
    </source>
</reference>
<dbReference type="EMBL" id="JBGBZA010000002">
    <property type="protein sequence ID" value="MEY9316747.1"/>
    <property type="molecule type" value="Genomic_DNA"/>
</dbReference>
<sequence>MKHLRSFIRQRRHRHPCCKGEPAQRAIGAAFRFLLESRTWKRHPAPFSKSRRGSLRKAEQHFVIESKRAFV</sequence>
<evidence type="ECO:0000313" key="1">
    <source>
        <dbReference type="EMBL" id="MEY9316747.1"/>
    </source>
</evidence>
<keyword evidence="2" id="KW-1185">Reference proteome</keyword>
<evidence type="ECO:0000313" key="2">
    <source>
        <dbReference type="Proteomes" id="UP001565471"/>
    </source>
</evidence>
<accession>A0ABV4F004</accession>
<gene>
    <name evidence="1" type="ORF">ABIF29_003546</name>
</gene>
<organism evidence="1 2">
    <name type="scientific">Bradyrhizobium elkanii</name>
    <dbReference type="NCBI Taxonomy" id="29448"/>
    <lineage>
        <taxon>Bacteria</taxon>
        <taxon>Pseudomonadati</taxon>
        <taxon>Pseudomonadota</taxon>
        <taxon>Alphaproteobacteria</taxon>
        <taxon>Hyphomicrobiales</taxon>
        <taxon>Nitrobacteraceae</taxon>
        <taxon>Bradyrhizobium</taxon>
    </lineage>
</organism>
<evidence type="ECO:0008006" key="3">
    <source>
        <dbReference type="Google" id="ProtNLM"/>
    </source>
</evidence>
<dbReference type="Proteomes" id="UP001565471">
    <property type="component" value="Unassembled WGS sequence"/>
</dbReference>
<protein>
    <recommendedName>
        <fullName evidence="3">Transposase</fullName>
    </recommendedName>
</protein>
<proteinExistence type="predicted"/>
<comment type="caution">
    <text evidence="1">The sequence shown here is derived from an EMBL/GenBank/DDBJ whole genome shotgun (WGS) entry which is preliminary data.</text>
</comment>
<name>A0ABV4F004_BRAEL</name>